<name>A0A9P1DBL0_9DINO</name>
<feature type="transmembrane region" description="Helical" evidence="12">
    <location>
        <begin position="179"/>
        <end position="207"/>
    </location>
</feature>
<proteinExistence type="inferred from homology"/>
<keyword evidence="7" id="KW-0406">Ion transport</keyword>
<evidence type="ECO:0000256" key="4">
    <source>
        <dbReference type="ARBA" id="ARBA00022692"/>
    </source>
</evidence>
<evidence type="ECO:0000256" key="12">
    <source>
        <dbReference type="SAM" id="Phobius"/>
    </source>
</evidence>
<feature type="transmembrane region" description="Helical" evidence="12">
    <location>
        <begin position="46"/>
        <end position="64"/>
    </location>
</feature>
<evidence type="ECO:0000256" key="8">
    <source>
        <dbReference type="ARBA" id="ARBA00023136"/>
    </source>
</evidence>
<evidence type="ECO:0000259" key="13">
    <source>
        <dbReference type="Pfam" id="PF03600"/>
    </source>
</evidence>
<evidence type="ECO:0000256" key="3">
    <source>
        <dbReference type="ARBA" id="ARBA00022449"/>
    </source>
</evidence>
<dbReference type="EMBL" id="CAMXCT030003657">
    <property type="protein sequence ID" value="CAL4792909.1"/>
    <property type="molecule type" value="Genomic_DNA"/>
</dbReference>
<evidence type="ECO:0000256" key="5">
    <source>
        <dbReference type="ARBA" id="ARBA00022989"/>
    </source>
</evidence>
<evidence type="ECO:0000256" key="7">
    <source>
        <dbReference type="ARBA" id="ARBA00023065"/>
    </source>
</evidence>
<feature type="transmembrane region" description="Helical" evidence="12">
    <location>
        <begin position="258"/>
        <end position="280"/>
    </location>
</feature>
<keyword evidence="5 12" id="KW-1133">Transmembrane helix</keyword>
<evidence type="ECO:0000313" key="15">
    <source>
        <dbReference type="EMBL" id="CAL1158972.1"/>
    </source>
</evidence>
<comment type="caution">
    <text evidence="14">The sequence shown here is derived from an EMBL/GenBank/DDBJ whole genome shotgun (WGS) entry which is preliminary data.</text>
</comment>
<dbReference type="GO" id="GO:0006814">
    <property type="term" value="P:sodium ion transport"/>
    <property type="evidence" value="ECO:0007669"/>
    <property type="project" value="UniProtKB-KW"/>
</dbReference>
<dbReference type="EMBL" id="CAMXCT010003657">
    <property type="protein sequence ID" value="CAI4005597.1"/>
    <property type="molecule type" value="Genomic_DNA"/>
</dbReference>
<reference evidence="14" key="1">
    <citation type="submission" date="2022-10" db="EMBL/GenBank/DDBJ databases">
        <authorList>
            <person name="Chen Y."/>
            <person name="Dougan E. K."/>
            <person name="Chan C."/>
            <person name="Rhodes N."/>
            <person name="Thang M."/>
        </authorList>
    </citation>
    <scope>NUCLEOTIDE SEQUENCE</scope>
</reference>
<comment type="similarity">
    <text evidence="10">Belongs to the NhaD Na(+)/H(+) (TC 2.A.62) antiporter family.</text>
</comment>
<keyword evidence="9" id="KW-0739">Sodium transport</keyword>
<feature type="compositionally biased region" description="Basic and acidic residues" evidence="11">
    <location>
        <begin position="1"/>
        <end position="20"/>
    </location>
</feature>
<evidence type="ECO:0000313" key="17">
    <source>
        <dbReference type="Proteomes" id="UP001152797"/>
    </source>
</evidence>
<dbReference type="OrthoDB" id="428231at2759"/>
<dbReference type="InterPro" id="IPR004680">
    <property type="entry name" value="Cit_transptr-like_dom"/>
</dbReference>
<protein>
    <submittedName>
        <fullName evidence="16">Na(+)/H(+) antiporter NhaD</fullName>
    </submittedName>
</protein>
<comment type="subcellular location">
    <subcellularLocation>
        <location evidence="1">Membrane</location>
        <topology evidence="1">Multi-pass membrane protein</topology>
    </subcellularLocation>
</comment>
<keyword evidence="4 12" id="KW-0812">Transmembrane</keyword>
<dbReference type="PANTHER" id="PTHR43269">
    <property type="entry name" value="SODIUM/PROTON ANTIPORTER 1-RELATED"/>
    <property type="match status" value="1"/>
</dbReference>
<feature type="domain" description="Citrate transporter-like" evidence="13">
    <location>
        <begin position="83"/>
        <end position="449"/>
    </location>
</feature>
<dbReference type="EMBL" id="CAMXCT020003657">
    <property type="protein sequence ID" value="CAL1158972.1"/>
    <property type="molecule type" value="Genomic_DNA"/>
</dbReference>
<feature type="transmembrane region" description="Helical" evidence="12">
    <location>
        <begin position="70"/>
        <end position="88"/>
    </location>
</feature>
<evidence type="ECO:0000313" key="16">
    <source>
        <dbReference type="EMBL" id="CAL4792909.1"/>
    </source>
</evidence>
<evidence type="ECO:0000256" key="6">
    <source>
        <dbReference type="ARBA" id="ARBA00023053"/>
    </source>
</evidence>
<organism evidence="14">
    <name type="scientific">Cladocopium goreaui</name>
    <dbReference type="NCBI Taxonomy" id="2562237"/>
    <lineage>
        <taxon>Eukaryota</taxon>
        <taxon>Sar</taxon>
        <taxon>Alveolata</taxon>
        <taxon>Dinophyceae</taxon>
        <taxon>Suessiales</taxon>
        <taxon>Symbiodiniaceae</taxon>
        <taxon>Cladocopium</taxon>
    </lineage>
</organism>
<reference evidence="15" key="2">
    <citation type="submission" date="2024-04" db="EMBL/GenBank/DDBJ databases">
        <authorList>
            <person name="Chen Y."/>
            <person name="Shah S."/>
            <person name="Dougan E. K."/>
            <person name="Thang M."/>
            <person name="Chan C."/>
        </authorList>
    </citation>
    <scope>NUCLEOTIDE SEQUENCE [LARGE SCALE GENOMIC DNA]</scope>
</reference>
<keyword evidence="3" id="KW-0050">Antiport</keyword>
<dbReference type="GO" id="GO:0016020">
    <property type="term" value="C:membrane"/>
    <property type="evidence" value="ECO:0007669"/>
    <property type="project" value="UniProtKB-SubCell"/>
</dbReference>
<feature type="transmembrane region" description="Helical" evidence="12">
    <location>
        <begin position="440"/>
        <end position="468"/>
    </location>
</feature>
<dbReference type="NCBIfam" id="NF038006">
    <property type="entry name" value="NhaD_1"/>
    <property type="match status" value="1"/>
</dbReference>
<gene>
    <name evidence="14" type="ORF">C1SCF055_LOCUS31306</name>
</gene>
<keyword evidence="17" id="KW-1185">Reference proteome</keyword>
<feature type="region of interest" description="Disordered" evidence="11">
    <location>
        <begin position="1"/>
        <end position="21"/>
    </location>
</feature>
<evidence type="ECO:0000256" key="10">
    <source>
        <dbReference type="ARBA" id="ARBA00025753"/>
    </source>
</evidence>
<feature type="transmembrane region" description="Helical" evidence="12">
    <location>
        <begin position="219"/>
        <end position="238"/>
    </location>
</feature>
<accession>A0A9P1DBL0</accession>
<evidence type="ECO:0000313" key="14">
    <source>
        <dbReference type="EMBL" id="CAI4005597.1"/>
    </source>
</evidence>
<dbReference type="PANTHER" id="PTHR43269:SF2">
    <property type="entry name" value="SODIUM_PROTON ANTIPORTER 1-RELATED"/>
    <property type="match status" value="1"/>
</dbReference>
<dbReference type="GO" id="GO:0015297">
    <property type="term" value="F:antiporter activity"/>
    <property type="evidence" value="ECO:0007669"/>
    <property type="project" value="UniProtKB-KW"/>
</dbReference>
<evidence type="ECO:0000256" key="1">
    <source>
        <dbReference type="ARBA" id="ARBA00004141"/>
    </source>
</evidence>
<keyword evidence="8 12" id="KW-0472">Membrane</keyword>
<evidence type="ECO:0000256" key="9">
    <source>
        <dbReference type="ARBA" id="ARBA00023201"/>
    </source>
</evidence>
<feature type="transmembrane region" description="Helical" evidence="12">
    <location>
        <begin position="301"/>
        <end position="319"/>
    </location>
</feature>
<feature type="transmembrane region" description="Helical" evidence="12">
    <location>
        <begin position="480"/>
        <end position="497"/>
    </location>
</feature>
<evidence type="ECO:0000256" key="2">
    <source>
        <dbReference type="ARBA" id="ARBA00022448"/>
    </source>
</evidence>
<feature type="transmembrane region" description="Helical" evidence="12">
    <location>
        <begin position="366"/>
        <end position="384"/>
    </location>
</feature>
<keyword evidence="2" id="KW-0813">Transport</keyword>
<dbReference type="Pfam" id="PF03600">
    <property type="entry name" value="CitMHS"/>
    <property type="match status" value="1"/>
</dbReference>
<sequence length="506" mass="54530">MESPARELRMRGSPTRREAEESGCATDKVVKVATTSTRRLMKISSLTLFALVFLLAFLGWPSVVIEDAEIHRSILGVLFLTGIVLVALEDVVRLDKSAIMLILASVMWTYHGAVEHPTKSQEGHEHLTHELGKGLVDVGSVILFLLPAMALVESVDHLGGFSGITSYLVKRTKDHPGRLMPMICFLAFFLSSLIDNLTATIVCVKILQRVVPHRQQWRHACGGLVVVPANAGGAWSPIGDVTTTMLWIQHKVSTFGLIQWLFLPSFVAALVPLLGIWWQASRQEAEEHSKQEEVAIASSKSASLVLFVGMLCILAVPTVKMVTGLPPYLGMMMALGIFWLVTELALEEEATEGHGKSGVPAALHKVDLSSLLFFVGVLMAVSTLDSAGVLERYARFMQTVTGGNATTLAALLGVSSAVVDNVPLVQASIEMFDEPMDAPLWQLVALAAGTGGSMLAVGSVAGVTLMGLEGVGFLWYTKNISPWALLGFALALGTYQLQRMVMVDGN</sequence>
<keyword evidence="6" id="KW-0915">Sodium</keyword>
<evidence type="ECO:0000256" key="11">
    <source>
        <dbReference type="SAM" id="MobiDB-lite"/>
    </source>
</evidence>
<dbReference type="AlphaFoldDB" id="A0A9P1DBL0"/>
<dbReference type="InterPro" id="IPR045016">
    <property type="entry name" value="NhaD-like"/>
</dbReference>
<dbReference type="Proteomes" id="UP001152797">
    <property type="component" value="Unassembled WGS sequence"/>
</dbReference>